<organism evidence="2 3">
    <name type="scientific">Chitinophaga nivalis</name>
    <dbReference type="NCBI Taxonomy" id="2991709"/>
    <lineage>
        <taxon>Bacteria</taxon>
        <taxon>Pseudomonadati</taxon>
        <taxon>Bacteroidota</taxon>
        <taxon>Chitinophagia</taxon>
        <taxon>Chitinophagales</taxon>
        <taxon>Chitinophagaceae</taxon>
        <taxon>Chitinophaga</taxon>
    </lineage>
</organism>
<reference evidence="2 3" key="1">
    <citation type="submission" date="2022-10" db="EMBL/GenBank/DDBJ databases">
        <title>Chitinophaga nivalis PC15 sp. nov., isolated from Pyeongchang county, South Korea.</title>
        <authorList>
            <person name="Trinh H.N."/>
        </authorList>
    </citation>
    <scope>NUCLEOTIDE SEQUENCE [LARGE SCALE GENOMIC DNA]</scope>
    <source>
        <strain evidence="2 3">PC14</strain>
    </source>
</reference>
<name>A0ABT3IH13_9BACT</name>
<dbReference type="PANTHER" id="PTHR43792">
    <property type="entry name" value="GNAT FAMILY, PUTATIVE (AFU_ORTHOLOGUE AFUA_3G00765)-RELATED-RELATED"/>
    <property type="match status" value="1"/>
</dbReference>
<protein>
    <submittedName>
        <fullName evidence="2">GNAT family N-acetyltransferase</fullName>
    </submittedName>
</protein>
<dbReference type="InterPro" id="IPR051531">
    <property type="entry name" value="N-acetyltransferase"/>
</dbReference>
<dbReference type="PANTHER" id="PTHR43792:SF16">
    <property type="entry name" value="N-ACETYLTRANSFERASE DOMAIN-CONTAINING PROTEIN"/>
    <property type="match status" value="1"/>
</dbReference>
<dbReference type="RefSeq" id="WP_264728376.1">
    <property type="nucleotide sequence ID" value="NZ_JAPDNR010000001.1"/>
</dbReference>
<dbReference type="Pfam" id="PF13302">
    <property type="entry name" value="Acetyltransf_3"/>
    <property type="match status" value="1"/>
</dbReference>
<dbReference type="PROSITE" id="PS51186">
    <property type="entry name" value="GNAT"/>
    <property type="match status" value="1"/>
</dbReference>
<evidence type="ECO:0000313" key="2">
    <source>
        <dbReference type="EMBL" id="MCW3483239.1"/>
    </source>
</evidence>
<sequence>MSTILNDITTPRLVLRLMNKAVMESCLAGELAVAGNLLGAVIPPALLLHPSSLTYSLKALAHDPLYAPWSARAIILPDKGEMIGLIRFHGAPGDASLLKYAPHAVEVGYEIYPPYRRQGYAKETLGAVMAWAQATYDVHAFVASVSPSNIPSRQLVAGFGFVKTAEIMDDVDGLEYVYLRYTE</sequence>
<dbReference type="EMBL" id="JAPDNS010000001">
    <property type="protein sequence ID" value="MCW3483239.1"/>
    <property type="molecule type" value="Genomic_DNA"/>
</dbReference>
<gene>
    <name evidence="2" type="ORF">OL497_05005</name>
</gene>
<proteinExistence type="predicted"/>
<dbReference type="Gene3D" id="3.40.630.30">
    <property type="match status" value="1"/>
</dbReference>
<comment type="caution">
    <text evidence="2">The sequence shown here is derived from an EMBL/GenBank/DDBJ whole genome shotgun (WGS) entry which is preliminary data.</text>
</comment>
<dbReference type="Proteomes" id="UP001207742">
    <property type="component" value="Unassembled WGS sequence"/>
</dbReference>
<evidence type="ECO:0000313" key="3">
    <source>
        <dbReference type="Proteomes" id="UP001207742"/>
    </source>
</evidence>
<evidence type="ECO:0000259" key="1">
    <source>
        <dbReference type="PROSITE" id="PS51186"/>
    </source>
</evidence>
<feature type="domain" description="N-acetyltransferase" evidence="1">
    <location>
        <begin position="13"/>
        <end position="183"/>
    </location>
</feature>
<keyword evidence="3" id="KW-1185">Reference proteome</keyword>
<accession>A0ABT3IH13</accession>
<dbReference type="InterPro" id="IPR000182">
    <property type="entry name" value="GNAT_dom"/>
</dbReference>
<dbReference type="SUPFAM" id="SSF55729">
    <property type="entry name" value="Acyl-CoA N-acyltransferases (Nat)"/>
    <property type="match status" value="1"/>
</dbReference>
<dbReference type="InterPro" id="IPR016181">
    <property type="entry name" value="Acyl_CoA_acyltransferase"/>
</dbReference>